<name>A0A3N1L0X6_9PROT</name>
<organism evidence="1 2">
    <name type="scientific">Stella humosa</name>
    <dbReference type="NCBI Taxonomy" id="94"/>
    <lineage>
        <taxon>Bacteria</taxon>
        <taxon>Pseudomonadati</taxon>
        <taxon>Pseudomonadota</taxon>
        <taxon>Alphaproteobacteria</taxon>
        <taxon>Rhodospirillales</taxon>
        <taxon>Stellaceae</taxon>
        <taxon>Stella</taxon>
    </lineage>
</organism>
<comment type="caution">
    <text evidence="1">The sequence shown here is derived from an EMBL/GenBank/DDBJ whole genome shotgun (WGS) entry which is preliminary data.</text>
</comment>
<keyword evidence="1" id="KW-0378">Hydrolase</keyword>
<dbReference type="GO" id="GO:0005737">
    <property type="term" value="C:cytoplasm"/>
    <property type="evidence" value="ECO:0007669"/>
    <property type="project" value="TreeGrafter"/>
</dbReference>
<evidence type="ECO:0000313" key="1">
    <source>
        <dbReference type="EMBL" id="ROP83165.1"/>
    </source>
</evidence>
<dbReference type="Gene3D" id="3.40.50.1000">
    <property type="entry name" value="HAD superfamily/HAD-like"/>
    <property type="match status" value="2"/>
</dbReference>
<keyword evidence="2" id="KW-1185">Reference proteome</keyword>
<dbReference type="NCBIfam" id="TIGR01460">
    <property type="entry name" value="HAD-SF-IIA"/>
    <property type="match status" value="1"/>
</dbReference>
<dbReference type="EMBL" id="RJKX01000017">
    <property type="protein sequence ID" value="ROP83165.1"/>
    <property type="molecule type" value="Genomic_DNA"/>
</dbReference>
<dbReference type="NCBIfam" id="TIGR01459">
    <property type="entry name" value="HAD-SF-IIA-hyp4"/>
    <property type="match status" value="1"/>
</dbReference>
<evidence type="ECO:0000313" key="2">
    <source>
        <dbReference type="Proteomes" id="UP000278222"/>
    </source>
</evidence>
<dbReference type="InterPro" id="IPR006356">
    <property type="entry name" value="HAD-SF_hydro_IIA_hyp3"/>
</dbReference>
<dbReference type="OrthoDB" id="9791073at2"/>
<dbReference type="Pfam" id="PF13344">
    <property type="entry name" value="Hydrolase_6"/>
    <property type="match status" value="1"/>
</dbReference>
<dbReference type="RefSeq" id="WP_123694182.1">
    <property type="nucleotide sequence ID" value="NZ_AP019700.1"/>
</dbReference>
<protein>
    <submittedName>
        <fullName evidence="1">HAD superfamily hydrolase (TIGR01459 family)</fullName>
    </submittedName>
</protein>
<dbReference type="InterPro" id="IPR006357">
    <property type="entry name" value="HAD-SF_hydro_IIA"/>
</dbReference>
<proteinExistence type="predicted"/>
<gene>
    <name evidence="1" type="ORF">EDC65_4696</name>
</gene>
<dbReference type="AlphaFoldDB" id="A0A3N1L0X6"/>
<reference evidence="1 2" key="1">
    <citation type="submission" date="2018-11" db="EMBL/GenBank/DDBJ databases">
        <title>Genomic Encyclopedia of Type Strains, Phase IV (KMG-IV): sequencing the most valuable type-strain genomes for metagenomic binning, comparative biology and taxonomic classification.</title>
        <authorList>
            <person name="Goeker M."/>
        </authorList>
    </citation>
    <scope>NUCLEOTIDE SEQUENCE [LARGE SCALE GENOMIC DNA]</scope>
    <source>
        <strain evidence="1 2">DSM 5900</strain>
    </source>
</reference>
<accession>A0A3N1L0X6</accession>
<dbReference type="PANTHER" id="PTHR19288">
    <property type="entry name" value="4-NITROPHENYLPHOSPHATASE-RELATED"/>
    <property type="match status" value="1"/>
</dbReference>
<dbReference type="Pfam" id="PF13242">
    <property type="entry name" value="Hydrolase_like"/>
    <property type="match status" value="1"/>
</dbReference>
<dbReference type="InterPro" id="IPR036412">
    <property type="entry name" value="HAD-like_sf"/>
</dbReference>
<dbReference type="GO" id="GO:0016791">
    <property type="term" value="F:phosphatase activity"/>
    <property type="evidence" value="ECO:0007669"/>
    <property type="project" value="TreeGrafter"/>
</dbReference>
<dbReference type="InterPro" id="IPR023214">
    <property type="entry name" value="HAD_sf"/>
</dbReference>
<dbReference type="SUPFAM" id="SSF56784">
    <property type="entry name" value="HAD-like"/>
    <property type="match status" value="1"/>
</dbReference>
<sequence>MIQIHDDISAIVENYDGFILDLWGVLHDGTKAYPGVPEALTRLHAAGKKIALLSNAPRRAVHAEARMVELGVPKDQYDFVMTSGEDTWVHLRDRPDAFYKGLGRRCFHIGPARDVNLFEGVDVERVETIEEAEFILNSGPWGYDETIADHEERLAKGVARGLPMVCANPDLVVMVGPRIVICAGTLARRYEELGGQVRYHGKPYRGVYDRILHMFEGVPRNRICAIGDTLRTDVAGANLIGIDSLLVTGGVHAEEFGAAVGVRPEPALIEAAIAREGIRPTAALVGFR</sequence>
<dbReference type="PANTHER" id="PTHR19288:SF90">
    <property type="entry name" value="OS08G0542600 PROTEIN"/>
    <property type="match status" value="1"/>
</dbReference>
<dbReference type="CDD" id="cd07525">
    <property type="entry name" value="HAD_like"/>
    <property type="match status" value="1"/>
</dbReference>
<dbReference type="Proteomes" id="UP000278222">
    <property type="component" value="Unassembled WGS sequence"/>
</dbReference>